<reference evidence="5" key="1">
    <citation type="submission" date="2025-08" db="UniProtKB">
        <authorList>
            <consortium name="Ensembl"/>
        </authorList>
    </citation>
    <scope>IDENTIFICATION</scope>
</reference>
<dbReference type="InterPro" id="IPR000584">
    <property type="entry name" value="VDCC_L_bsu"/>
</dbReference>
<dbReference type="Ensembl" id="ENSOABT00000038467.2">
    <property type="protein sequence ID" value="ENSOABP00000037440.1"/>
    <property type="gene ID" value="ENSOABG00000017136.2"/>
</dbReference>
<accession>A0A668UCJ1</accession>
<protein>
    <submittedName>
        <fullName evidence="5">Uncharacterized protein</fullName>
    </submittedName>
</protein>
<feature type="domain" description="Voltage-dependent L-type calcium channel subunit beta-1-4 N-terminal A" evidence="4">
    <location>
        <begin position="17"/>
        <end position="58"/>
    </location>
</feature>
<gene>
    <name evidence="5" type="primary">cacnb3b</name>
</gene>
<feature type="region of interest" description="Disordered" evidence="2">
    <location>
        <begin position="17"/>
        <end position="46"/>
    </location>
</feature>
<reference evidence="5" key="2">
    <citation type="submission" date="2025-09" db="UniProtKB">
        <authorList>
            <consortium name="Ensembl"/>
        </authorList>
    </citation>
    <scope>IDENTIFICATION</scope>
</reference>
<dbReference type="SUPFAM" id="SSF52540">
    <property type="entry name" value="P-loop containing nucleoside triphosphate hydrolases"/>
    <property type="match status" value="1"/>
</dbReference>
<dbReference type="SUPFAM" id="SSF50044">
    <property type="entry name" value="SH3-domain"/>
    <property type="match status" value="1"/>
</dbReference>
<evidence type="ECO:0000259" key="3">
    <source>
        <dbReference type="Pfam" id="PF00625"/>
    </source>
</evidence>
<feature type="compositionally biased region" description="Polar residues" evidence="2">
    <location>
        <begin position="176"/>
        <end position="195"/>
    </location>
</feature>
<evidence type="ECO:0000259" key="4">
    <source>
        <dbReference type="Pfam" id="PF12052"/>
    </source>
</evidence>
<keyword evidence="6" id="KW-1185">Reference proteome</keyword>
<sequence length="340" mass="37484">HCCCGLHPSPICSSSIGSADSYTSRPSDSDLSLEEDQEASRREAERQAQLQLERAKAKPVAFAVRTNVSYCGALDEDCPVQGAAINFETKDFLHIKEVLQRLIKSRGKSQSKHLNVQMMAGDKLAQCPPEMFDVILDENQLEDACDHLAEYLEIYWRATHLPCSAPVNPLLDQSVITPPSANSSQQVRGKRNSSGGCTGTRAPPGGSSSPRLSKPSHHLLQPHLGQRKEEKQSMVSKKEQEAGELEGEKTQKQENKKKEENDLINAATEEGASTLLLPPRQKLPAPTTTQQLRANFYSSTCTGISEKQCSSAVTTHYLPPLSYFSLTVTLNLYLTPRFYI</sequence>
<dbReference type="Pfam" id="PF12052">
    <property type="entry name" value="VGCC_beta4Aa_N"/>
    <property type="match status" value="1"/>
</dbReference>
<dbReference type="InterPro" id="IPR008145">
    <property type="entry name" value="GK/Ca_channel_bsu"/>
</dbReference>
<feature type="domain" description="Guanylate kinase/L-type calcium channel beta subunit" evidence="3">
    <location>
        <begin position="96"/>
        <end position="153"/>
    </location>
</feature>
<keyword evidence="1" id="KW-0597">Phosphoprotein</keyword>
<evidence type="ECO:0000256" key="1">
    <source>
        <dbReference type="ARBA" id="ARBA00022553"/>
    </source>
</evidence>
<dbReference type="PANTHER" id="PTHR11824">
    <property type="entry name" value="VOLTAGE-DEPENDENT CALCIUM CHANNEL BETA SUBUNIT"/>
    <property type="match status" value="1"/>
</dbReference>
<dbReference type="InterPro" id="IPR027417">
    <property type="entry name" value="P-loop_NTPase"/>
</dbReference>
<feature type="compositionally biased region" description="Basic and acidic residues" evidence="2">
    <location>
        <begin position="226"/>
        <end position="258"/>
    </location>
</feature>
<dbReference type="PRINTS" id="PR01626">
    <property type="entry name" value="LCACHANNELB"/>
</dbReference>
<dbReference type="GO" id="GO:0005245">
    <property type="term" value="F:voltage-gated calcium channel activity"/>
    <property type="evidence" value="ECO:0007669"/>
    <property type="project" value="InterPro"/>
</dbReference>
<evidence type="ECO:0000256" key="2">
    <source>
        <dbReference type="SAM" id="MobiDB-lite"/>
    </source>
</evidence>
<dbReference type="InterPro" id="IPR036028">
    <property type="entry name" value="SH3-like_dom_sf"/>
</dbReference>
<evidence type="ECO:0000313" key="6">
    <source>
        <dbReference type="Proteomes" id="UP000472276"/>
    </source>
</evidence>
<feature type="region of interest" description="Disordered" evidence="2">
    <location>
        <begin position="176"/>
        <end position="258"/>
    </location>
</feature>
<proteinExistence type="predicted"/>
<organism evidence="5 6">
    <name type="scientific">Oreochromis aureus</name>
    <name type="common">Israeli tilapia</name>
    <name type="synonym">Chromis aureus</name>
    <dbReference type="NCBI Taxonomy" id="47969"/>
    <lineage>
        <taxon>Eukaryota</taxon>
        <taxon>Metazoa</taxon>
        <taxon>Chordata</taxon>
        <taxon>Craniata</taxon>
        <taxon>Vertebrata</taxon>
        <taxon>Euteleostomi</taxon>
        <taxon>Actinopterygii</taxon>
        <taxon>Neopterygii</taxon>
        <taxon>Teleostei</taxon>
        <taxon>Neoteleostei</taxon>
        <taxon>Acanthomorphata</taxon>
        <taxon>Ovalentaria</taxon>
        <taxon>Cichlomorphae</taxon>
        <taxon>Cichliformes</taxon>
        <taxon>Cichlidae</taxon>
        <taxon>African cichlids</taxon>
        <taxon>Pseudocrenilabrinae</taxon>
        <taxon>Oreochromini</taxon>
        <taxon>Oreochromis</taxon>
    </lineage>
</organism>
<dbReference type="Proteomes" id="UP000472276">
    <property type="component" value="Unassembled WGS sequence"/>
</dbReference>
<dbReference type="GO" id="GO:0005891">
    <property type="term" value="C:voltage-gated calcium channel complex"/>
    <property type="evidence" value="ECO:0007669"/>
    <property type="project" value="InterPro"/>
</dbReference>
<dbReference type="Gene3D" id="3.30.1310.30">
    <property type="match status" value="1"/>
</dbReference>
<dbReference type="InterPro" id="IPR046937">
    <property type="entry name" value="CAB1-4_N_A-dom"/>
</dbReference>
<feature type="compositionally biased region" description="Polar residues" evidence="2">
    <location>
        <begin position="17"/>
        <end position="30"/>
    </location>
</feature>
<dbReference type="Pfam" id="PF00625">
    <property type="entry name" value="Guanylate_kin"/>
    <property type="match status" value="1"/>
</dbReference>
<evidence type="ECO:0000313" key="5">
    <source>
        <dbReference type="Ensembl" id="ENSOABP00000037440.1"/>
    </source>
</evidence>
<dbReference type="AlphaFoldDB" id="A0A668UCJ1"/>
<name>A0A668UCJ1_OREAU</name>
<dbReference type="Gene3D" id="3.40.50.300">
    <property type="entry name" value="P-loop containing nucleotide triphosphate hydrolases"/>
    <property type="match status" value="1"/>
</dbReference>